<evidence type="ECO:0000313" key="2">
    <source>
        <dbReference type="Proteomes" id="UP000520767"/>
    </source>
</evidence>
<evidence type="ECO:0000313" key="1">
    <source>
        <dbReference type="EMBL" id="MBB4906502.1"/>
    </source>
</evidence>
<protein>
    <recommendedName>
        <fullName evidence="3">SH3 domain-containing protein</fullName>
    </recommendedName>
</protein>
<proteinExistence type="predicted"/>
<gene>
    <name evidence="1" type="ORF">FHR82_002722</name>
</gene>
<comment type="caution">
    <text evidence="1">The sequence shown here is derived from an EMBL/GenBank/DDBJ whole genome shotgun (WGS) entry which is preliminary data.</text>
</comment>
<reference evidence="1 2" key="1">
    <citation type="submission" date="2020-08" db="EMBL/GenBank/DDBJ databases">
        <title>Genomic Encyclopedia of Type Strains, Phase III (KMG-III): the genomes of soil and plant-associated and newly described type strains.</title>
        <authorList>
            <person name="Whitman W."/>
        </authorList>
    </citation>
    <scope>NUCLEOTIDE SEQUENCE [LARGE SCALE GENOMIC DNA]</scope>
    <source>
        <strain evidence="1 2">CECT 8960</strain>
    </source>
</reference>
<evidence type="ECO:0008006" key="3">
    <source>
        <dbReference type="Google" id="ProtNLM"/>
    </source>
</evidence>
<sequence length="124" mass="13119">MRGGPLAGVLVLLTLVTGCEPTDGSVYVPGSYTVREAGVRLRDGGTDCNANPGTGNCPNVLDGLEPGDNLYPVCQSRGQLVGQNSWWVYVDAPGGNRGWVASWFLTCPTNRLPEVDDCTAAEFD</sequence>
<dbReference type="Proteomes" id="UP000520767">
    <property type="component" value="Unassembled WGS sequence"/>
</dbReference>
<dbReference type="EMBL" id="JACHJQ010000003">
    <property type="protein sequence ID" value="MBB4906502.1"/>
    <property type="molecule type" value="Genomic_DNA"/>
</dbReference>
<dbReference type="AlphaFoldDB" id="A0A7W7Q414"/>
<keyword evidence="2" id="KW-1185">Reference proteome</keyword>
<dbReference type="RefSeq" id="WP_184810704.1">
    <property type="nucleotide sequence ID" value="NZ_JACHJQ010000003.1"/>
</dbReference>
<accession>A0A7W7Q414</accession>
<name>A0A7W7Q414_9PSEU</name>
<dbReference type="PROSITE" id="PS51257">
    <property type="entry name" value="PROKAR_LIPOPROTEIN"/>
    <property type="match status" value="1"/>
</dbReference>
<organism evidence="1 2">
    <name type="scientific">Actinophytocola algeriensis</name>
    <dbReference type="NCBI Taxonomy" id="1768010"/>
    <lineage>
        <taxon>Bacteria</taxon>
        <taxon>Bacillati</taxon>
        <taxon>Actinomycetota</taxon>
        <taxon>Actinomycetes</taxon>
        <taxon>Pseudonocardiales</taxon>
        <taxon>Pseudonocardiaceae</taxon>
    </lineage>
</organism>